<keyword evidence="3 5" id="KW-0663">Pyridoxal phosphate</keyword>
<dbReference type="InterPro" id="IPR020622">
    <property type="entry name" value="Ala_racemase_pyridoxalP-BS"/>
</dbReference>
<dbReference type="InterPro" id="IPR011079">
    <property type="entry name" value="Ala_racemase_C"/>
</dbReference>
<dbReference type="SMART" id="SM01005">
    <property type="entry name" value="Ala_racemase_C"/>
    <property type="match status" value="1"/>
</dbReference>
<dbReference type="UniPathway" id="UPA00042">
    <property type="reaction ID" value="UER00497"/>
</dbReference>
<dbReference type="Proteomes" id="UP000198556">
    <property type="component" value="Unassembled WGS sequence"/>
</dbReference>
<feature type="domain" description="Alanine racemase C-terminal" evidence="8">
    <location>
        <begin position="252"/>
        <end position="377"/>
    </location>
</feature>
<dbReference type="FunFam" id="3.20.20.10:FF:000002">
    <property type="entry name" value="Alanine racemase"/>
    <property type="match status" value="1"/>
</dbReference>
<feature type="binding site" evidence="5 7">
    <location>
        <position position="320"/>
    </location>
    <ligand>
        <name>substrate</name>
    </ligand>
</feature>
<sequence>MKFMKPAVHRNTKITVNTKAIEQNVLNRVALLEPNQELFAVVKANGYGHGAVETALAAKAGGATGFCVAVLDEALELREAGISDPILVLGISRSEDAVIFAEQQISATISSVDWLLEASKVMMDSGKTLPPLHVHLALDTGMGRIGVRNKRGISLVEKFITSHHEYFALEGVFTHFAKADDEDTAHVEAQLAKFEELVDSFNELPKYVHCSNSAWALWHRPELSSIVRYGVAMYGINPSNGELPLPVALEPALSLTTEMVYVKQLHKGDTISYGATYVCQESEWIATLPIGYADGWLRSYNTLEVLVDGKRCPVAGRICMDQMMIRLPEYYPAGTKVTLIGKSGEDLITAEEVSHHGGTIGYEVVCLLSDRIPREYVAEFATETLDDLEEEIEIAG</sequence>
<dbReference type="GO" id="GO:0008784">
    <property type="term" value="F:alanine racemase activity"/>
    <property type="evidence" value="ECO:0007669"/>
    <property type="project" value="UniProtKB-UniRule"/>
</dbReference>
<evidence type="ECO:0000313" key="9">
    <source>
        <dbReference type="EMBL" id="SEQ86586.1"/>
    </source>
</evidence>
<dbReference type="GO" id="GO:0030632">
    <property type="term" value="P:D-alanine biosynthetic process"/>
    <property type="evidence" value="ECO:0007669"/>
    <property type="project" value="UniProtKB-UniRule"/>
</dbReference>
<reference evidence="9 10" key="1">
    <citation type="submission" date="2016-10" db="EMBL/GenBank/DDBJ databases">
        <authorList>
            <person name="de Groot N.N."/>
        </authorList>
    </citation>
    <scope>NUCLEOTIDE SEQUENCE [LARGE SCALE GENOMIC DNA]</scope>
    <source>
        <strain evidence="9 10">DSM 15827</strain>
    </source>
</reference>
<dbReference type="InterPro" id="IPR001608">
    <property type="entry name" value="Ala_racemase_N"/>
</dbReference>
<evidence type="ECO:0000256" key="4">
    <source>
        <dbReference type="ARBA" id="ARBA00023235"/>
    </source>
</evidence>
<dbReference type="Pfam" id="PF01168">
    <property type="entry name" value="Ala_racemase_N"/>
    <property type="match status" value="1"/>
</dbReference>
<proteinExistence type="inferred from homology"/>
<comment type="similarity">
    <text evidence="5">Belongs to the alanine racemase family.</text>
</comment>
<protein>
    <recommendedName>
        <fullName evidence="5">Alanine racemase</fullName>
        <ecNumber evidence="5">5.1.1.1</ecNumber>
    </recommendedName>
</protein>
<comment type="function">
    <text evidence="5">Catalyzes the interconversion of L-alanine and D-alanine. May also act on other amino acids.</text>
</comment>
<organism evidence="9 10">
    <name type="scientific">Granulicatella balaenopterae</name>
    <dbReference type="NCBI Taxonomy" id="137733"/>
    <lineage>
        <taxon>Bacteria</taxon>
        <taxon>Bacillati</taxon>
        <taxon>Bacillota</taxon>
        <taxon>Bacilli</taxon>
        <taxon>Lactobacillales</taxon>
        <taxon>Carnobacteriaceae</taxon>
        <taxon>Granulicatella</taxon>
    </lineage>
</organism>
<dbReference type="InterPro" id="IPR009006">
    <property type="entry name" value="Ala_racemase/Decarboxylase_C"/>
</dbReference>
<evidence type="ECO:0000256" key="1">
    <source>
        <dbReference type="ARBA" id="ARBA00000316"/>
    </source>
</evidence>
<dbReference type="InterPro" id="IPR029066">
    <property type="entry name" value="PLP-binding_barrel"/>
</dbReference>
<dbReference type="STRING" id="137733.SAMN05421767_10911"/>
<dbReference type="AlphaFoldDB" id="A0A1H9JID0"/>
<dbReference type="PANTHER" id="PTHR30511:SF0">
    <property type="entry name" value="ALANINE RACEMASE, CATABOLIC-RELATED"/>
    <property type="match status" value="1"/>
</dbReference>
<evidence type="ECO:0000259" key="8">
    <source>
        <dbReference type="SMART" id="SM01005"/>
    </source>
</evidence>
<evidence type="ECO:0000256" key="6">
    <source>
        <dbReference type="PIRSR" id="PIRSR600821-50"/>
    </source>
</evidence>
<dbReference type="NCBIfam" id="TIGR00492">
    <property type="entry name" value="alr"/>
    <property type="match status" value="1"/>
</dbReference>
<dbReference type="EMBL" id="FOGF01000009">
    <property type="protein sequence ID" value="SEQ86586.1"/>
    <property type="molecule type" value="Genomic_DNA"/>
</dbReference>
<name>A0A1H9JID0_9LACT</name>
<evidence type="ECO:0000256" key="5">
    <source>
        <dbReference type="HAMAP-Rule" id="MF_01201"/>
    </source>
</evidence>
<keyword evidence="10" id="KW-1185">Reference proteome</keyword>
<dbReference type="PANTHER" id="PTHR30511">
    <property type="entry name" value="ALANINE RACEMASE"/>
    <property type="match status" value="1"/>
</dbReference>
<dbReference type="FunFam" id="2.40.37.10:FF:000006">
    <property type="entry name" value="Alanine racemase"/>
    <property type="match status" value="1"/>
</dbReference>
<comment type="catalytic activity">
    <reaction evidence="1 5">
        <text>L-alanine = D-alanine</text>
        <dbReference type="Rhea" id="RHEA:20249"/>
        <dbReference type="ChEBI" id="CHEBI:57416"/>
        <dbReference type="ChEBI" id="CHEBI:57972"/>
        <dbReference type="EC" id="5.1.1.1"/>
    </reaction>
</comment>
<comment type="pathway">
    <text evidence="5">Amino-acid biosynthesis; D-alanine biosynthesis; D-alanine from L-alanine: step 1/1.</text>
</comment>
<comment type="cofactor">
    <cofactor evidence="2 5 6">
        <name>pyridoxal 5'-phosphate</name>
        <dbReference type="ChEBI" id="CHEBI:597326"/>
    </cofactor>
</comment>
<evidence type="ECO:0000256" key="7">
    <source>
        <dbReference type="PIRSR" id="PIRSR600821-52"/>
    </source>
</evidence>
<dbReference type="EC" id="5.1.1.1" evidence="5"/>
<dbReference type="GO" id="GO:0009252">
    <property type="term" value="P:peptidoglycan biosynthetic process"/>
    <property type="evidence" value="ECO:0007669"/>
    <property type="project" value="TreeGrafter"/>
</dbReference>
<dbReference type="Gene3D" id="2.40.37.10">
    <property type="entry name" value="Lyase, Ornithine Decarboxylase, Chain A, domain 1"/>
    <property type="match status" value="1"/>
</dbReference>
<dbReference type="PRINTS" id="PR00992">
    <property type="entry name" value="ALARACEMASE"/>
</dbReference>
<dbReference type="InterPro" id="IPR000821">
    <property type="entry name" value="Ala_racemase"/>
</dbReference>
<evidence type="ECO:0000313" key="10">
    <source>
        <dbReference type="Proteomes" id="UP000198556"/>
    </source>
</evidence>
<dbReference type="CDD" id="cd00430">
    <property type="entry name" value="PLPDE_III_AR"/>
    <property type="match status" value="1"/>
</dbReference>
<dbReference type="Pfam" id="PF00842">
    <property type="entry name" value="Ala_racemase_C"/>
    <property type="match status" value="1"/>
</dbReference>
<accession>A0A1H9JID0</accession>
<dbReference type="GO" id="GO:0005829">
    <property type="term" value="C:cytosol"/>
    <property type="evidence" value="ECO:0007669"/>
    <property type="project" value="TreeGrafter"/>
</dbReference>
<dbReference type="SUPFAM" id="SSF50621">
    <property type="entry name" value="Alanine racemase C-terminal domain-like"/>
    <property type="match status" value="1"/>
</dbReference>
<feature type="active site" description="Proton acceptor; specific for L-alanine" evidence="5">
    <location>
        <position position="273"/>
    </location>
</feature>
<dbReference type="SUPFAM" id="SSF51419">
    <property type="entry name" value="PLP-binding barrel"/>
    <property type="match status" value="1"/>
</dbReference>
<feature type="binding site" evidence="5 7">
    <location>
        <position position="144"/>
    </location>
    <ligand>
        <name>substrate</name>
    </ligand>
</feature>
<evidence type="ECO:0000256" key="3">
    <source>
        <dbReference type="ARBA" id="ARBA00022898"/>
    </source>
</evidence>
<evidence type="ECO:0000256" key="2">
    <source>
        <dbReference type="ARBA" id="ARBA00001933"/>
    </source>
</evidence>
<dbReference type="HAMAP" id="MF_01201">
    <property type="entry name" value="Ala_racemase"/>
    <property type="match status" value="1"/>
</dbReference>
<keyword evidence="4 5" id="KW-0413">Isomerase</keyword>
<gene>
    <name evidence="9" type="ORF">SAMN05421767_10911</name>
</gene>
<feature type="modified residue" description="N6-(pyridoxal phosphate)lysine" evidence="5 6">
    <location>
        <position position="43"/>
    </location>
</feature>
<feature type="active site" description="Proton acceptor; specific for D-alanine" evidence="5">
    <location>
        <position position="43"/>
    </location>
</feature>
<dbReference type="PROSITE" id="PS00395">
    <property type="entry name" value="ALANINE_RACEMASE"/>
    <property type="match status" value="1"/>
</dbReference>
<dbReference type="Gene3D" id="3.20.20.10">
    <property type="entry name" value="Alanine racemase"/>
    <property type="match status" value="1"/>
</dbReference>
<dbReference type="GO" id="GO:0030170">
    <property type="term" value="F:pyridoxal phosphate binding"/>
    <property type="evidence" value="ECO:0007669"/>
    <property type="project" value="UniProtKB-UniRule"/>
</dbReference>